<organism evidence="9 10">
    <name type="scientific">Taxus chinensis</name>
    <name type="common">Chinese yew</name>
    <name type="synonym">Taxus wallichiana var. chinensis</name>
    <dbReference type="NCBI Taxonomy" id="29808"/>
    <lineage>
        <taxon>Eukaryota</taxon>
        <taxon>Viridiplantae</taxon>
        <taxon>Streptophyta</taxon>
        <taxon>Embryophyta</taxon>
        <taxon>Tracheophyta</taxon>
        <taxon>Spermatophyta</taxon>
        <taxon>Pinopsida</taxon>
        <taxon>Pinidae</taxon>
        <taxon>Conifers II</taxon>
        <taxon>Cupressales</taxon>
        <taxon>Taxaceae</taxon>
        <taxon>Taxus</taxon>
    </lineage>
</organism>
<feature type="transmembrane region" description="Helical" evidence="8">
    <location>
        <begin position="32"/>
        <end position="55"/>
    </location>
</feature>
<dbReference type="GO" id="GO:0008324">
    <property type="term" value="F:monoatomic cation transmembrane transporter activity"/>
    <property type="evidence" value="ECO:0007669"/>
    <property type="project" value="InterPro"/>
</dbReference>
<reference evidence="9 10" key="1">
    <citation type="journal article" date="2021" name="Nat. Plants">
        <title>The Taxus genome provides insights into paclitaxel biosynthesis.</title>
        <authorList>
            <person name="Xiong X."/>
            <person name="Gou J."/>
            <person name="Liao Q."/>
            <person name="Li Y."/>
            <person name="Zhou Q."/>
            <person name="Bi G."/>
            <person name="Li C."/>
            <person name="Du R."/>
            <person name="Wang X."/>
            <person name="Sun T."/>
            <person name="Guo L."/>
            <person name="Liang H."/>
            <person name="Lu P."/>
            <person name="Wu Y."/>
            <person name="Zhang Z."/>
            <person name="Ro D.K."/>
            <person name="Shang Y."/>
            <person name="Huang S."/>
            <person name="Yan J."/>
        </authorList>
    </citation>
    <scope>NUCLEOTIDE SEQUENCE [LARGE SCALE GENOMIC DNA]</scope>
    <source>
        <strain evidence="9">Ta-2019</strain>
    </source>
</reference>
<keyword evidence="7 8" id="KW-0472">Membrane</keyword>
<dbReference type="InterPro" id="IPR003445">
    <property type="entry name" value="Cat_transpt"/>
</dbReference>
<dbReference type="InterPro" id="IPR051143">
    <property type="entry name" value="TrkH_K-transport"/>
</dbReference>
<keyword evidence="4 8" id="KW-0812">Transmembrane</keyword>
<evidence type="ECO:0000256" key="8">
    <source>
        <dbReference type="SAM" id="Phobius"/>
    </source>
</evidence>
<feature type="transmembrane region" description="Helical" evidence="8">
    <location>
        <begin position="120"/>
        <end position="143"/>
    </location>
</feature>
<evidence type="ECO:0000313" key="10">
    <source>
        <dbReference type="Proteomes" id="UP000824469"/>
    </source>
</evidence>
<evidence type="ECO:0000313" key="9">
    <source>
        <dbReference type="EMBL" id="KAH9322779.1"/>
    </source>
</evidence>
<evidence type="ECO:0000256" key="1">
    <source>
        <dbReference type="ARBA" id="ARBA00004141"/>
    </source>
</evidence>
<feature type="transmembrane region" description="Helical" evidence="8">
    <location>
        <begin position="88"/>
        <end position="108"/>
    </location>
</feature>
<evidence type="ECO:0000256" key="5">
    <source>
        <dbReference type="ARBA" id="ARBA00022989"/>
    </source>
</evidence>
<comment type="caution">
    <text evidence="9">The sequence shown here is derived from an EMBL/GenBank/DDBJ whole genome shotgun (WGS) entry which is preliminary data.</text>
</comment>
<comment type="similarity">
    <text evidence="2">Belongs to the TrkH potassium transport family. HKT (TC 2.A.38.3) subfamily.</text>
</comment>
<dbReference type="Proteomes" id="UP000824469">
    <property type="component" value="Unassembled WGS sequence"/>
</dbReference>
<gene>
    <name evidence="9" type="ORF">KI387_017418</name>
</gene>
<evidence type="ECO:0000256" key="3">
    <source>
        <dbReference type="ARBA" id="ARBA00022448"/>
    </source>
</evidence>
<keyword evidence="5 8" id="KW-1133">Transmembrane helix</keyword>
<dbReference type="PANTHER" id="PTHR31064:SF30">
    <property type="entry name" value="HIGH-AFFINITY POTASSIUM TRANSPORT PROTEIN-RELATED"/>
    <property type="match status" value="1"/>
</dbReference>
<evidence type="ECO:0000256" key="2">
    <source>
        <dbReference type="ARBA" id="ARBA00010864"/>
    </source>
</evidence>
<keyword evidence="6" id="KW-0406">Ion transport</keyword>
<comment type="subcellular location">
    <subcellularLocation>
        <location evidence="1">Membrane</location>
        <topology evidence="1">Multi-pass membrane protein</topology>
    </subcellularLocation>
</comment>
<evidence type="ECO:0008006" key="11">
    <source>
        <dbReference type="Google" id="ProtNLM"/>
    </source>
</evidence>
<proteinExistence type="inferred from homology"/>
<feature type="transmembrane region" description="Helical" evidence="8">
    <location>
        <begin position="155"/>
        <end position="180"/>
    </location>
</feature>
<feature type="non-terminal residue" evidence="9">
    <location>
        <position position="1"/>
    </location>
</feature>
<dbReference type="PANTHER" id="PTHR31064">
    <property type="entry name" value="POTASSIUM TRANSPORT PROTEIN DDB_G0292412-RELATED"/>
    <property type="match status" value="1"/>
</dbReference>
<evidence type="ECO:0000256" key="4">
    <source>
        <dbReference type="ARBA" id="ARBA00022692"/>
    </source>
</evidence>
<dbReference type="Pfam" id="PF02386">
    <property type="entry name" value="TrkH"/>
    <property type="match status" value="1"/>
</dbReference>
<name>A0AA38GFU4_TAXCH</name>
<dbReference type="OMA" id="KFRSPFF"/>
<dbReference type="AlphaFoldDB" id="A0AA38GFU4"/>
<evidence type="ECO:0000256" key="6">
    <source>
        <dbReference type="ARBA" id="ARBA00023065"/>
    </source>
</evidence>
<keyword evidence="3" id="KW-0813">Transport</keyword>
<protein>
    <recommendedName>
        <fullName evidence="11">Sodium transporter HKT1</fullName>
    </recommendedName>
</protein>
<accession>A0AA38GFU4</accession>
<sequence>MNLLNAFYTSVSATTVSSLGVVPMQDLSELQLVVLVILMFLGGEVFTSMLCLHLTRLGLWLRLHDSNNSEGEYGIEYEALRSLGCISLLYLGMVQIPGIAAVAIYFSFSSSGKHLLGSRGIRISTFAVFIVVSSFANCGFTPLNENMYPFRKNHGLLLMIVAFQILVGNTMFAPCFRALVCSISRFTEDRRVYDYILMDKNGGRLYPHLFSSRKCVWLTFTVVGFVAVEMVLLLALHWNSEALEGLSTWEKLIGGVFQSVAIRHAGENVVNPELLSATVIVLYVIMMYLPPYPLYVEGDAKNVKPLPMTRGEGSAESNSSHDESISMQFEKLFLHDLCYLIIAVMLICITERDKLIQDPLNFKVVNIVFEVASAYGNVGMSIGYNCSLFNKISKGPCEE</sequence>
<keyword evidence="10" id="KW-1185">Reference proteome</keyword>
<dbReference type="GO" id="GO:0030001">
    <property type="term" value="P:metal ion transport"/>
    <property type="evidence" value="ECO:0007669"/>
    <property type="project" value="UniProtKB-ARBA"/>
</dbReference>
<dbReference type="GO" id="GO:0005886">
    <property type="term" value="C:plasma membrane"/>
    <property type="evidence" value="ECO:0007669"/>
    <property type="project" value="TreeGrafter"/>
</dbReference>
<dbReference type="EMBL" id="JAHRHJ020000003">
    <property type="protein sequence ID" value="KAH9322779.1"/>
    <property type="molecule type" value="Genomic_DNA"/>
</dbReference>
<feature type="transmembrane region" description="Helical" evidence="8">
    <location>
        <begin position="215"/>
        <end position="238"/>
    </location>
</feature>
<evidence type="ECO:0000256" key="7">
    <source>
        <dbReference type="ARBA" id="ARBA00023136"/>
    </source>
</evidence>